<proteinExistence type="predicted"/>
<dbReference type="PANTHER" id="PTHR11731:SF193">
    <property type="entry name" value="DIPEPTIDYL PEPTIDASE 9"/>
    <property type="match status" value="1"/>
</dbReference>
<dbReference type="InterPro" id="IPR001375">
    <property type="entry name" value="Peptidase_S9_cat"/>
</dbReference>
<dbReference type="SUPFAM" id="SSF53474">
    <property type="entry name" value="alpha/beta-Hydrolases"/>
    <property type="match status" value="1"/>
</dbReference>
<dbReference type="Gene3D" id="2.140.10.30">
    <property type="entry name" value="Dipeptidylpeptidase IV, N-terminal domain"/>
    <property type="match status" value="1"/>
</dbReference>
<keyword evidence="4" id="KW-1185">Reference proteome</keyword>
<dbReference type="AlphaFoldDB" id="A0A3E1EYP2"/>
<name>A0A3E1EYP2_9FLAO</name>
<dbReference type="InterPro" id="IPR029058">
    <property type="entry name" value="AB_hydrolase_fold"/>
</dbReference>
<dbReference type="RefSeq" id="WP_116880500.1">
    <property type="nucleotide sequence ID" value="NZ_QURB01000003.1"/>
</dbReference>
<comment type="caution">
    <text evidence="3">The sequence shown here is derived from an EMBL/GenBank/DDBJ whole genome shotgun (WGS) entry which is preliminary data.</text>
</comment>
<accession>A0A3E1EYP2</accession>
<dbReference type="GO" id="GO:0008236">
    <property type="term" value="F:serine-type peptidase activity"/>
    <property type="evidence" value="ECO:0007669"/>
    <property type="project" value="InterPro"/>
</dbReference>
<dbReference type="Pfam" id="PF00930">
    <property type="entry name" value="DPPIV_N"/>
    <property type="match status" value="1"/>
</dbReference>
<evidence type="ECO:0000259" key="2">
    <source>
        <dbReference type="Pfam" id="PF00930"/>
    </source>
</evidence>
<sequence length="705" mass="80675">MKKYFLFLLFSTFFVGIIDAQKDLTLKDAVSGQYRQFYPQHVFGFDWIKNTQKYSYLKQYQTLVVGEVGGEEKEVLHISDVNSALGVQFNYFAGIQWKDENTIVLKLGNQVVTYNLETKEGTKIELPEEAERATFDHQFENIAYTLDNNLYYTPVSEYHHLAVTSNEDLNIVSGREIARSEMGITQGIFWSPSGDKLAFYQKDESNVHDYPLLDINALPGELSSIKYPMAGQASEQAKLGIFSLESEQTIFISTQHGKENYITNVSWTPDEKYVMLAEVARSQKHMWLQKYNVDGTLAKTLFEEKSTTWVEPERPAHFPNKNSNDFVWVSERDGFDNLYYYSEDGTLKSQLTNNIFVLKDIVKADDGEVFFTATGEYPLNTLLYKVDLKGKQKLLTKEEGTHSLKINEDASYIFDQYSAHNVPNIALIRKSNGKEVKELIKAENTLEGYKVSEAEIKPIKSRDGVDLYTRMIKPHDFDATKKYPVLIYVYGGPHAQLITNSWLDGASLWMQWMANQGYIVFTLDNRGSGNRGVAFEHVIHRNLGVIEHKDQMDGVKYLSGLDYIDTNRIAVHGWSFGGYMTGTMMMKSPEVFKVGVAGGPVTDWKFYEAMYGERYMDTPEENKEGYEKTSLLNQAKNLKGDLLLIHGTSDPVVVMQHNLALVKKFIDLGIQVDFFPYPMHEHNVRGKDRVHLMTKVLDYIIENNQ</sequence>
<dbReference type="GO" id="GO:0006508">
    <property type="term" value="P:proteolysis"/>
    <property type="evidence" value="ECO:0007669"/>
    <property type="project" value="InterPro"/>
</dbReference>
<organism evidence="3 4">
    <name type="scientific">Brumimicrobium aurantiacum</name>
    <dbReference type="NCBI Taxonomy" id="1737063"/>
    <lineage>
        <taxon>Bacteria</taxon>
        <taxon>Pseudomonadati</taxon>
        <taxon>Bacteroidota</taxon>
        <taxon>Flavobacteriia</taxon>
        <taxon>Flavobacteriales</taxon>
        <taxon>Crocinitomicaceae</taxon>
        <taxon>Brumimicrobium</taxon>
    </lineage>
</organism>
<reference evidence="3 4" key="1">
    <citation type="submission" date="2018-08" db="EMBL/GenBank/DDBJ databases">
        <title>The draft genome squence of Brumimicrobium sp. N62.</title>
        <authorList>
            <person name="Du Z.-J."/>
            <person name="Luo H.-R."/>
        </authorList>
    </citation>
    <scope>NUCLEOTIDE SEQUENCE [LARGE SCALE GENOMIC DNA]</scope>
    <source>
        <strain evidence="3 4">N62</strain>
    </source>
</reference>
<dbReference type="Pfam" id="PF00326">
    <property type="entry name" value="Peptidase_S9"/>
    <property type="match status" value="1"/>
</dbReference>
<feature type="domain" description="Dipeptidylpeptidase IV N-terminal" evidence="2">
    <location>
        <begin position="108"/>
        <end position="423"/>
    </location>
</feature>
<dbReference type="GO" id="GO:0008239">
    <property type="term" value="F:dipeptidyl-peptidase activity"/>
    <property type="evidence" value="ECO:0007669"/>
    <property type="project" value="TreeGrafter"/>
</dbReference>
<protein>
    <submittedName>
        <fullName evidence="3">S9 family peptidase</fullName>
    </submittedName>
</protein>
<dbReference type="InterPro" id="IPR050278">
    <property type="entry name" value="Serine_Prot_S9B/DPPIV"/>
</dbReference>
<gene>
    <name evidence="3" type="ORF">DXU93_06670</name>
</gene>
<dbReference type="Gene3D" id="3.40.50.1820">
    <property type="entry name" value="alpha/beta hydrolase"/>
    <property type="match status" value="1"/>
</dbReference>
<evidence type="ECO:0000259" key="1">
    <source>
        <dbReference type="Pfam" id="PF00326"/>
    </source>
</evidence>
<dbReference type="Proteomes" id="UP000257127">
    <property type="component" value="Unassembled WGS sequence"/>
</dbReference>
<evidence type="ECO:0000313" key="3">
    <source>
        <dbReference type="EMBL" id="RFC54666.1"/>
    </source>
</evidence>
<dbReference type="OrthoDB" id="9812921at2"/>
<dbReference type="PANTHER" id="PTHR11731">
    <property type="entry name" value="PROTEASE FAMILY S9B,C DIPEPTIDYL-PEPTIDASE IV-RELATED"/>
    <property type="match status" value="1"/>
</dbReference>
<evidence type="ECO:0000313" key="4">
    <source>
        <dbReference type="Proteomes" id="UP000257127"/>
    </source>
</evidence>
<dbReference type="SUPFAM" id="SSF82171">
    <property type="entry name" value="DPP6 N-terminal domain-like"/>
    <property type="match status" value="1"/>
</dbReference>
<dbReference type="EMBL" id="QURB01000003">
    <property type="protein sequence ID" value="RFC54666.1"/>
    <property type="molecule type" value="Genomic_DNA"/>
</dbReference>
<feature type="domain" description="Peptidase S9 prolyl oligopeptidase catalytic" evidence="1">
    <location>
        <begin position="510"/>
        <end position="702"/>
    </location>
</feature>
<dbReference type="InterPro" id="IPR002469">
    <property type="entry name" value="Peptidase_S9B_N"/>
</dbReference>